<evidence type="ECO:0000256" key="1">
    <source>
        <dbReference type="ARBA" id="ARBA00010641"/>
    </source>
</evidence>
<proteinExistence type="inferred from homology"/>
<organism evidence="7 8">
    <name type="scientific">Chitinophaga agrisoli</name>
    <dbReference type="NCBI Taxonomy" id="2607653"/>
    <lineage>
        <taxon>Bacteria</taxon>
        <taxon>Pseudomonadati</taxon>
        <taxon>Bacteroidota</taxon>
        <taxon>Chitinophagia</taxon>
        <taxon>Chitinophagales</taxon>
        <taxon>Chitinophagaceae</taxon>
        <taxon>Chitinophaga</taxon>
    </lineage>
</organism>
<dbReference type="InterPro" id="IPR036388">
    <property type="entry name" value="WH-like_DNA-bd_sf"/>
</dbReference>
<dbReference type="InterPro" id="IPR013325">
    <property type="entry name" value="RNA_pol_sigma_r2"/>
</dbReference>
<protein>
    <submittedName>
        <fullName evidence="7">Sigma-70 family RNA polymerase sigma factor</fullName>
    </submittedName>
</protein>
<dbReference type="InterPro" id="IPR013249">
    <property type="entry name" value="RNA_pol_sigma70_r4_t2"/>
</dbReference>
<comment type="similarity">
    <text evidence="1">Belongs to the sigma-70 factor family. ECF subfamily.</text>
</comment>
<dbReference type="Gene3D" id="1.10.1740.10">
    <property type="match status" value="1"/>
</dbReference>
<dbReference type="EMBL" id="VUOC01000004">
    <property type="protein sequence ID" value="KAA2239945.1"/>
    <property type="molecule type" value="Genomic_DNA"/>
</dbReference>
<feature type="domain" description="RNA polymerase sigma factor 70 region 4 type 2" evidence="6">
    <location>
        <begin position="149"/>
        <end position="196"/>
    </location>
</feature>
<dbReference type="Pfam" id="PF04542">
    <property type="entry name" value="Sigma70_r2"/>
    <property type="match status" value="1"/>
</dbReference>
<name>A0A5B2VM01_9BACT</name>
<keyword evidence="2" id="KW-0805">Transcription regulation</keyword>
<dbReference type="InterPro" id="IPR014284">
    <property type="entry name" value="RNA_pol_sigma-70_dom"/>
</dbReference>
<dbReference type="SUPFAM" id="SSF88946">
    <property type="entry name" value="Sigma2 domain of RNA polymerase sigma factors"/>
    <property type="match status" value="1"/>
</dbReference>
<comment type="caution">
    <text evidence="7">The sequence shown here is derived from an EMBL/GenBank/DDBJ whole genome shotgun (WGS) entry which is preliminary data.</text>
</comment>
<reference evidence="7 8" key="1">
    <citation type="submission" date="2019-09" db="EMBL/GenBank/DDBJ databases">
        <title>Chitinophaga ginsengihumi sp. nov., isolated from soil of ginseng rhizosphere.</title>
        <authorList>
            <person name="Lee J."/>
        </authorList>
    </citation>
    <scope>NUCLEOTIDE SEQUENCE [LARGE SCALE GENOMIC DNA]</scope>
    <source>
        <strain evidence="7 8">BN140078</strain>
    </source>
</reference>
<keyword evidence="3" id="KW-0731">Sigma factor</keyword>
<accession>A0A5B2VM01</accession>
<feature type="domain" description="RNA polymerase sigma-70 region 2" evidence="5">
    <location>
        <begin position="51"/>
        <end position="116"/>
    </location>
</feature>
<evidence type="ECO:0000256" key="2">
    <source>
        <dbReference type="ARBA" id="ARBA00023015"/>
    </source>
</evidence>
<dbReference type="Gene3D" id="1.10.10.10">
    <property type="entry name" value="Winged helix-like DNA-binding domain superfamily/Winged helix DNA-binding domain"/>
    <property type="match status" value="1"/>
</dbReference>
<dbReference type="SUPFAM" id="SSF88659">
    <property type="entry name" value="Sigma3 and sigma4 domains of RNA polymerase sigma factors"/>
    <property type="match status" value="1"/>
</dbReference>
<dbReference type="GO" id="GO:0003677">
    <property type="term" value="F:DNA binding"/>
    <property type="evidence" value="ECO:0007669"/>
    <property type="project" value="InterPro"/>
</dbReference>
<reference evidence="7 8" key="2">
    <citation type="submission" date="2019-09" db="EMBL/GenBank/DDBJ databases">
        <authorList>
            <person name="Jin C."/>
        </authorList>
    </citation>
    <scope>NUCLEOTIDE SEQUENCE [LARGE SCALE GENOMIC DNA]</scope>
    <source>
        <strain evidence="7 8">BN140078</strain>
    </source>
</reference>
<gene>
    <name evidence="7" type="ORF">F0L74_27570</name>
</gene>
<evidence type="ECO:0000313" key="7">
    <source>
        <dbReference type="EMBL" id="KAA2239945.1"/>
    </source>
</evidence>
<evidence type="ECO:0000256" key="3">
    <source>
        <dbReference type="ARBA" id="ARBA00023082"/>
    </source>
</evidence>
<dbReference type="InterPro" id="IPR039425">
    <property type="entry name" value="RNA_pol_sigma-70-like"/>
</dbReference>
<evidence type="ECO:0000313" key="8">
    <source>
        <dbReference type="Proteomes" id="UP000324611"/>
    </source>
</evidence>
<dbReference type="PANTHER" id="PTHR43133">
    <property type="entry name" value="RNA POLYMERASE ECF-TYPE SIGMA FACTO"/>
    <property type="match status" value="1"/>
</dbReference>
<dbReference type="Proteomes" id="UP000324611">
    <property type="component" value="Unassembled WGS sequence"/>
</dbReference>
<keyword evidence="8" id="KW-1185">Reference proteome</keyword>
<dbReference type="PANTHER" id="PTHR43133:SF46">
    <property type="entry name" value="RNA POLYMERASE SIGMA-70 FACTOR ECF SUBFAMILY"/>
    <property type="match status" value="1"/>
</dbReference>
<evidence type="ECO:0000256" key="4">
    <source>
        <dbReference type="ARBA" id="ARBA00023163"/>
    </source>
</evidence>
<dbReference type="NCBIfam" id="TIGR02937">
    <property type="entry name" value="sigma70-ECF"/>
    <property type="match status" value="1"/>
</dbReference>
<dbReference type="Pfam" id="PF08281">
    <property type="entry name" value="Sigma70_r4_2"/>
    <property type="match status" value="1"/>
</dbReference>
<dbReference type="InterPro" id="IPR007627">
    <property type="entry name" value="RNA_pol_sigma70_r2"/>
</dbReference>
<keyword evidence="4" id="KW-0804">Transcription</keyword>
<sequence length="211" mass="25256">MLSLCNLFCTIIFPTFPPAIFRGGYFMTPSQLPDILVDQMRKGDFRAFETLFNTYWEELYQYTARILASEEDARDLIQDLFADIWERREQLQIQTHIRYYLFSAVRKKILCKFRDNGLKEKHLEKFVLHEELRSELTLNTLIHKDILSQLQEDLQALPEKERQVFRWYHFDELSIREIARLNGTAEQTVRNQLNNAYHKARGIIGKLMMFL</sequence>
<dbReference type="AlphaFoldDB" id="A0A5B2VM01"/>
<dbReference type="GO" id="GO:0016987">
    <property type="term" value="F:sigma factor activity"/>
    <property type="evidence" value="ECO:0007669"/>
    <property type="project" value="UniProtKB-KW"/>
</dbReference>
<evidence type="ECO:0000259" key="6">
    <source>
        <dbReference type="Pfam" id="PF08281"/>
    </source>
</evidence>
<dbReference type="InterPro" id="IPR013324">
    <property type="entry name" value="RNA_pol_sigma_r3/r4-like"/>
</dbReference>
<evidence type="ECO:0000259" key="5">
    <source>
        <dbReference type="Pfam" id="PF04542"/>
    </source>
</evidence>
<dbReference type="GO" id="GO:0006352">
    <property type="term" value="P:DNA-templated transcription initiation"/>
    <property type="evidence" value="ECO:0007669"/>
    <property type="project" value="InterPro"/>
</dbReference>